<comment type="subcellular location">
    <subcellularLocation>
        <location evidence="1">Mitochondrion outer membrane</location>
    </subcellularLocation>
</comment>
<dbReference type="GO" id="GO:0007005">
    <property type="term" value="P:mitochondrion organization"/>
    <property type="evidence" value="ECO:0007669"/>
    <property type="project" value="TreeGrafter"/>
</dbReference>
<proteinExistence type="inferred from homology"/>
<comment type="caution">
    <text evidence="10">The sequence shown here is derived from an EMBL/GenBank/DDBJ whole genome shotgun (WGS) entry which is preliminary data.</text>
</comment>
<protein>
    <submittedName>
        <fullName evidence="10">Uncharacterized protein</fullName>
    </submittedName>
</protein>
<dbReference type="InterPro" id="IPR019564">
    <property type="entry name" value="Sam37/metaxin_N"/>
</dbReference>
<dbReference type="Pfam" id="PF10568">
    <property type="entry name" value="Tom37"/>
    <property type="match status" value="1"/>
</dbReference>
<dbReference type="GO" id="GO:0015031">
    <property type="term" value="P:protein transport"/>
    <property type="evidence" value="ECO:0007669"/>
    <property type="project" value="UniProtKB-KW"/>
</dbReference>
<dbReference type="PANTHER" id="PTHR12289:SF77">
    <property type="entry name" value="METAXIN-2"/>
    <property type="match status" value="1"/>
</dbReference>
<organism evidence="10 11">
    <name type="scientific">Powellomyces hirtus</name>
    <dbReference type="NCBI Taxonomy" id="109895"/>
    <lineage>
        <taxon>Eukaryota</taxon>
        <taxon>Fungi</taxon>
        <taxon>Fungi incertae sedis</taxon>
        <taxon>Chytridiomycota</taxon>
        <taxon>Chytridiomycota incertae sedis</taxon>
        <taxon>Chytridiomycetes</taxon>
        <taxon>Spizellomycetales</taxon>
        <taxon>Powellomycetaceae</taxon>
        <taxon>Powellomyces</taxon>
    </lineage>
</organism>
<evidence type="ECO:0000259" key="8">
    <source>
        <dbReference type="Pfam" id="PF10568"/>
    </source>
</evidence>
<keyword evidence="6" id="KW-0496">Mitochondrion</keyword>
<name>A0A507E825_9FUNG</name>
<reference evidence="10 11" key="1">
    <citation type="journal article" date="2019" name="Sci. Rep.">
        <title>Comparative genomics of chytrid fungi reveal insights into the obligate biotrophic and pathogenic lifestyle of Synchytrium endobioticum.</title>
        <authorList>
            <person name="van de Vossenberg B.T.L.H."/>
            <person name="Warris S."/>
            <person name="Nguyen H.D.T."/>
            <person name="van Gent-Pelzer M.P.E."/>
            <person name="Joly D.L."/>
            <person name="van de Geest H.C."/>
            <person name="Bonants P.J.M."/>
            <person name="Smith D.S."/>
            <person name="Levesque C.A."/>
            <person name="van der Lee T.A.J."/>
        </authorList>
    </citation>
    <scope>NUCLEOTIDE SEQUENCE [LARGE SCALE GENOMIC DNA]</scope>
    <source>
        <strain evidence="10 11">CBS 809.83</strain>
    </source>
</reference>
<dbReference type="InterPro" id="IPR036282">
    <property type="entry name" value="Glutathione-S-Trfase_C_sf"/>
</dbReference>
<keyword evidence="4" id="KW-1000">Mitochondrion outer membrane</keyword>
<dbReference type="SUPFAM" id="SSF47616">
    <property type="entry name" value="GST C-terminal domain-like"/>
    <property type="match status" value="1"/>
</dbReference>
<evidence type="ECO:0000256" key="4">
    <source>
        <dbReference type="ARBA" id="ARBA00022787"/>
    </source>
</evidence>
<dbReference type="AlphaFoldDB" id="A0A507E825"/>
<evidence type="ECO:0000256" key="6">
    <source>
        <dbReference type="ARBA" id="ARBA00023128"/>
    </source>
</evidence>
<dbReference type="EMBL" id="QEAQ01000027">
    <property type="protein sequence ID" value="TPX59278.1"/>
    <property type="molecule type" value="Genomic_DNA"/>
</dbReference>
<evidence type="ECO:0000259" key="9">
    <source>
        <dbReference type="Pfam" id="PF17171"/>
    </source>
</evidence>
<keyword evidence="7" id="KW-0472">Membrane</keyword>
<dbReference type="GO" id="GO:0001401">
    <property type="term" value="C:SAM complex"/>
    <property type="evidence" value="ECO:0007669"/>
    <property type="project" value="InterPro"/>
</dbReference>
<feature type="domain" description="Mitochondrial outer membrane transport complex Sam37/metaxin N-terminal" evidence="8">
    <location>
        <begin position="55"/>
        <end position="182"/>
    </location>
</feature>
<evidence type="ECO:0000256" key="5">
    <source>
        <dbReference type="ARBA" id="ARBA00022927"/>
    </source>
</evidence>
<keyword evidence="5" id="KW-0653">Protein transport</keyword>
<dbReference type="Pfam" id="PF17171">
    <property type="entry name" value="GST_C_6"/>
    <property type="match status" value="1"/>
</dbReference>
<dbReference type="InterPro" id="IPR033468">
    <property type="entry name" value="Metaxin_GST"/>
</dbReference>
<evidence type="ECO:0000256" key="3">
    <source>
        <dbReference type="ARBA" id="ARBA00022448"/>
    </source>
</evidence>
<dbReference type="STRING" id="109895.A0A507E825"/>
<evidence type="ECO:0000256" key="1">
    <source>
        <dbReference type="ARBA" id="ARBA00004294"/>
    </source>
</evidence>
<gene>
    <name evidence="10" type="ORF">PhCBS80983_g02594</name>
</gene>
<evidence type="ECO:0000313" key="11">
    <source>
        <dbReference type="Proteomes" id="UP000318582"/>
    </source>
</evidence>
<evidence type="ECO:0000256" key="7">
    <source>
        <dbReference type="ARBA" id="ARBA00023136"/>
    </source>
</evidence>
<keyword evidence="3" id="KW-0813">Transport</keyword>
<feature type="domain" description="Metaxin glutathione S-transferase" evidence="9">
    <location>
        <begin position="205"/>
        <end position="271"/>
    </location>
</feature>
<evidence type="ECO:0000313" key="10">
    <source>
        <dbReference type="EMBL" id="TPX59278.1"/>
    </source>
</evidence>
<dbReference type="PANTHER" id="PTHR12289">
    <property type="entry name" value="METAXIN RELATED"/>
    <property type="match status" value="1"/>
</dbReference>
<keyword evidence="11" id="KW-1185">Reference proteome</keyword>
<sequence length="278" mass="31795">MGIPNPLKKLQDALPLVRYPAVYTPPIWPAEPANIPILFIFPPSKQAITSLDAECVKYQAFLAFSNYEHVTRECHEPEMSPSGQLPFLMAADGRILTGRQIIEEVKDKAGDLESRLTDAERSNLTAFTQLAETKLDFALNYTFPPQLFTMWYDSRIRDRITFPMYESLYPWPLNKILSRSLRSEKTEWMLSRRAVLKKDEILDDAKRTLAALSTLLGSQLFFFGSKASFLDAVVFSYLHIILSLLALPSHEVPLREAVMKHDNLVQYARRVFNTFFAA</sequence>
<comment type="similarity">
    <text evidence="2">Belongs to the metaxin family.</text>
</comment>
<accession>A0A507E825</accession>
<dbReference type="Gene3D" id="1.20.1050.10">
    <property type="match status" value="1"/>
</dbReference>
<dbReference type="Proteomes" id="UP000318582">
    <property type="component" value="Unassembled WGS sequence"/>
</dbReference>
<evidence type="ECO:0000256" key="2">
    <source>
        <dbReference type="ARBA" id="ARBA00009170"/>
    </source>
</evidence>
<dbReference type="InterPro" id="IPR050931">
    <property type="entry name" value="Mito_Protein_Transport_Metaxin"/>
</dbReference>